<dbReference type="PANTHER" id="PTHR10010">
    <property type="entry name" value="SOLUTE CARRIER FAMILY 34 SODIUM PHOSPHATE , MEMBER 2-RELATED"/>
    <property type="match status" value="1"/>
</dbReference>
<reference evidence="7" key="1">
    <citation type="submission" date="2024-05" db="EMBL/GenBank/DDBJ databases">
        <title>Isolation and characterization of Sporomusa carbonis sp. nov., a carboxydotrophic hydrogenogen in the genus of Sporomusa isolated from a charcoal burning pile.</title>
        <authorList>
            <person name="Boeer T."/>
            <person name="Rosenbaum F."/>
            <person name="Eysell L."/>
            <person name="Mueller V."/>
            <person name="Daniel R."/>
            <person name="Poehlein A."/>
        </authorList>
    </citation>
    <scope>NUCLEOTIDE SEQUENCE [LARGE SCALE GENOMIC DNA]</scope>
    <source>
        <strain evidence="7">DSM 10669</strain>
    </source>
</reference>
<keyword evidence="8" id="KW-1185">Reference proteome</keyword>
<dbReference type="Pfam" id="PF02690">
    <property type="entry name" value="Na_Pi_cotrans"/>
    <property type="match status" value="1"/>
</dbReference>
<evidence type="ECO:0000256" key="5">
    <source>
        <dbReference type="ARBA" id="ARBA00023136"/>
    </source>
</evidence>
<feature type="transmembrane region" description="Helical" evidence="6">
    <location>
        <begin position="284"/>
        <end position="307"/>
    </location>
</feature>
<feature type="transmembrane region" description="Helical" evidence="6">
    <location>
        <begin position="45"/>
        <end position="70"/>
    </location>
</feature>
<organism evidence="7 8">
    <name type="scientific">Sporomusa silvacetica DSM 10669</name>
    <dbReference type="NCBI Taxonomy" id="1123289"/>
    <lineage>
        <taxon>Bacteria</taxon>
        <taxon>Bacillati</taxon>
        <taxon>Bacillota</taxon>
        <taxon>Negativicutes</taxon>
        <taxon>Selenomonadales</taxon>
        <taxon>Sporomusaceae</taxon>
        <taxon>Sporomusa</taxon>
    </lineage>
</organism>
<feature type="transmembrane region" description="Helical" evidence="6">
    <location>
        <begin position="107"/>
        <end position="123"/>
    </location>
</feature>
<evidence type="ECO:0000256" key="1">
    <source>
        <dbReference type="ARBA" id="ARBA00004651"/>
    </source>
</evidence>
<protein>
    <recommendedName>
        <fullName evidence="9">Na+/Pi-cotransporter</fullName>
    </recommendedName>
</protein>
<dbReference type="EMBL" id="CP155573">
    <property type="protein sequence ID" value="XFO65210.1"/>
    <property type="molecule type" value="Genomic_DNA"/>
</dbReference>
<dbReference type="PANTHER" id="PTHR10010:SF46">
    <property type="entry name" value="SODIUM-DEPENDENT PHOSPHATE TRANSPORT PROTEIN 2B"/>
    <property type="match status" value="1"/>
</dbReference>
<gene>
    <name evidence="7" type="ORF">SPSIL_013190</name>
</gene>
<evidence type="ECO:0000256" key="4">
    <source>
        <dbReference type="ARBA" id="ARBA00022989"/>
    </source>
</evidence>
<sequence>MFANVAAILVGLGLFLSGLKMVSVSMKQIASRQLRLLFTKWSKIGSVGFLGGLLSGAIFQSGSNAAFIMSSFVSGGFIDIKTALPIIAAANIGTAVLVFLVAGDSKLVVIYLLAITSILYGFNRSEKRQKLCTSLLGIGLLLYGFQTLQSGVKPFAEFKEFQTIFYDETYYYLLPFVIGVILRLVTLSSSAVTVIVVTIASLQILAIGQLMAIVYGGSVGAALVTFLFSSSFRGIARQIAVFQIMFELSGAMVLGSMLIIENYTYWPLVERWVMSISTNMSNQVAYIYLLTRVVPTILTFLLLDYYVAFLQFISPPTVEEDIAKPQYIFEQALEEPETAMDLLEREQLRILRCMIRYLEQPLQVENRGSIKNSRGALQVLDSEMKYFIAALFSLELSPDTSKRLVNIQNRQSIINSWLEGLFQLANIMEASSKLSTDFTALLASIKEGLLTIIVTAVEGAEIKDKEELTIVLHITEDRGGYLEELRHKYLFGEKEIPQAERVKLVEATDQYKHVVWLIRKWTELLLESEN</sequence>
<evidence type="ECO:0000256" key="2">
    <source>
        <dbReference type="ARBA" id="ARBA00022475"/>
    </source>
</evidence>
<feature type="transmembrane region" description="Helical" evidence="6">
    <location>
        <begin position="82"/>
        <end position="101"/>
    </location>
</feature>
<dbReference type="RefSeq" id="WP_094605532.1">
    <property type="nucleotide sequence ID" value="NZ_CP155573.1"/>
</dbReference>
<evidence type="ECO:0000313" key="7">
    <source>
        <dbReference type="EMBL" id="XFO65210.1"/>
    </source>
</evidence>
<comment type="subcellular location">
    <subcellularLocation>
        <location evidence="1">Cell membrane</location>
        <topology evidence="1">Multi-pass membrane protein</topology>
    </subcellularLocation>
</comment>
<dbReference type="NCBIfam" id="NF037997">
    <property type="entry name" value="Na_Pi_symport"/>
    <property type="match status" value="1"/>
</dbReference>
<keyword evidence="4 6" id="KW-1133">Transmembrane helix</keyword>
<feature type="transmembrane region" description="Helical" evidence="6">
    <location>
        <begin position="204"/>
        <end position="228"/>
    </location>
</feature>
<dbReference type="Proteomes" id="UP000216752">
    <property type="component" value="Chromosome"/>
</dbReference>
<keyword evidence="3 6" id="KW-0812">Transmembrane</keyword>
<evidence type="ECO:0008006" key="9">
    <source>
        <dbReference type="Google" id="ProtNLM"/>
    </source>
</evidence>
<evidence type="ECO:0000313" key="8">
    <source>
        <dbReference type="Proteomes" id="UP000216752"/>
    </source>
</evidence>
<evidence type="ECO:0000256" key="6">
    <source>
        <dbReference type="SAM" id="Phobius"/>
    </source>
</evidence>
<accession>A0ABZ3IHS8</accession>
<proteinExistence type="predicted"/>
<name>A0ABZ3IHS8_9FIRM</name>
<keyword evidence="5 6" id="KW-0472">Membrane</keyword>
<feature type="transmembrane region" description="Helical" evidence="6">
    <location>
        <begin position="172"/>
        <end position="197"/>
    </location>
</feature>
<evidence type="ECO:0000256" key="3">
    <source>
        <dbReference type="ARBA" id="ARBA00022692"/>
    </source>
</evidence>
<dbReference type="InterPro" id="IPR003841">
    <property type="entry name" value="Na/Pi_transpt"/>
</dbReference>
<feature type="transmembrane region" description="Helical" evidence="6">
    <location>
        <begin position="240"/>
        <end position="263"/>
    </location>
</feature>
<feature type="transmembrane region" description="Helical" evidence="6">
    <location>
        <begin position="135"/>
        <end position="152"/>
    </location>
</feature>
<keyword evidence="2" id="KW-1003">Cell membrane</keyword>